<dbReference type="SUPFAM" id="SSF48726">
    <property type="entry name" value="Immunoglobulin"/>
    <property type="match status" value="1"/>
</dbReference>
<feature type="chain" id="PRO_5046570958" evidence="2">
    <location>
        <begin position="25"/>
        <end position="306"/>
    </location>
</feature>
<dbReference type="InterPro" id="IPR013098">
    <property type="entry name" value="Ig_I-set"/>
</dbReference>
<feature type="transmembrane region" description="Helical" evidence="1">
    <location>
        <begin position="164"/>
        <end position="186"/>
    </location>
</feature>
<dbReference type="InterPro" id="IPR013783">
    <property type="entry name" value="Ig-like_fold"/>
</dbReference>
<keyword evidence="1" id="KW-0812">Transmembrane</keyword>
<proteinExistence type="predicted"/>
<dbReference type="RefSeq" id="XP_060054360.1">
    <property type="nucleotide sequence ID" value="XM_060198377.1"/>
</dbReference>
<protein>
    <submittedName>
        <fullName evidence="5">B- and T-lymphocyte attenuator</fullName>
    </submittedName>
</protein>
<dbReference type="PANTHER" id="PTHR37996:SF1">
    <property type="entry name" value="B- AND T-LYMPHOCYTE ATTENUATOR"/>
    <property type="match status" value="1"/>
</dbReference>
<keyword evidence="4" id="KW-1185">Reference proteome</keyword>
<dbReference type="GeneID" id="107522175"/>
<dbReference type="SMART" id="SM00409">
    <property type="entry name" value="IG"/>
    <property type="match status" value="1"/>
</dbReference>
<feature type="domain" description="Ig-like" evidence="3">
    <location>
        <begin position="29"/>
        <end position="124"/>
    </location>
</feature>
<dbReference type="Proteomes" id="UP001652624">
    <property type="component" value="Chromosome 9"/>
</dbReference>
<evidence type="ECO:0000313" key="5">
    <source>
        <dbReference type="RefSeq" id="XP_060054360.1"/>
    </source>
</evidence>
<reference evidence="5" key="1">
    <citation type="submission" date="2025-08" db="UniProtKB">
        <authorList>
            <consortium name="RefSeq"/>
        </authorList>
    </citation>
    <scope>IDENTIFICATION</scope>
</reference>
<keyword evidence="2" id="KW-0732">Signal</keyword>
<sequence>MHGIEQLFWVLFLNLQLSIWSIDGERSCTAIYVKRDSKYTASVGDTFKLECPVKYCTHRPNVTWCKFKGNKCLSLGDEGHLSWEEKENTSVFVLHFDQVFASDNGSYRCSVNLTTEVMESHSVVLYVRERIQNNSEQPLITLADISDTSASRPPSKEEIVNKQWIIICLAPLGGLPLLIVCLYFFCCLRRHHGGFHFPFAGKQKKPGSEGRGINLADVSQNFRSGQIEVDTSQISQALSPEIGIYDNDSQFRDQEESWAYSNPCLEEKNHGIVYASLNHSAIAVNSRKTIHVKETPTEYAAICVRS</sequence>
<dbReference type="Pfam" id="PF07679">
    <property type="entry name" value="I-set"/>
    <property type="match status" value="1"/>
</dbReference>
<evidence type="ECO:0000256" key="1">
    <source>
        <dbReference type="SAM" id="Phobius"/>
    </source>
</evidence>
<keyword evidence="1" id="KW-1133">Transmembrane helix</keyword>
<name>A0ABM3XZW4_ERIEU</name>
<gene>
    <name evidence="5" type="primary">BTLA</name>
</gene>
<dbReference type="PROSITE" id="PS50835">
    <property type="entry name" value="IG_LIKE"/>
    <property type="match status" value="1"/>
</dbReference>
<dbReference type="InterPro" id="IPR039257">
    <property type="entry name" value="BTLA"/>
</dbReference>
<dbReference type="InterPro" id="IPR036179">
    <property type="entry name" value="Ig-like_dom_sf"/>
</dbReference>
<evidence type="ECO:0000259" key="3">
    <source>
        <dbReference type="PROSITE" id="PS50835"/>
    </source>
</evidence>
<dbReference type="InterPro" id="IPR003599">
    <property type="entry name" value="Ig_sub"/>
</dbReference>
<accession>A0ABM3XZW4</accession>
<evidence type="ECO:0000313" key="4">
    <source>
        <dbReference type="Proteomes" id="UP001652624"/>
    </source>
</evidence>
<evidence type="ECO:0000256" key="2">
    <source>
        <dbReference type="SAM" id="SignalP"/>
    </source>
</evidence>
<organism evidence="4 5">
    <name type="scientific">Erinaceus europaeus</name>
    <name type="common">Western European hedgehog</name>
    <dbReference type="NCBI Taxonomy" id="9365"/>
    <lineage>
        <taxon>Eukaryota</taxon>
        <taxon>Metazoa</taxon>
        <taxon>Chordata</taxon>
        <taxon>Craniata</taxon>
        <taxon>Vertebrata</taxon>
        <taxon>Euteleostomi</taxon>
        <taxon>Mammalia</taxon>
        <taxon>Eutheria</taxon>
        <taxon>Laurasiatheria</taxon>
        <taxon>Eulipotyphla</taxon>
        <taxon>Erinaceidae</taxon>
        <taxon>Erinaceinae</taxon>
        <taxon>Erinaceus</taxon>
    </lineage>
</organism>
<dbReference type="Gene3D" id="2.60.40.10">
    <property type="entry name" value="Immunoglobulins"/>
    <property type="match status" value="1"/>
</dbReference>
<dbReference type="InterPro" id="IPR007110">
    <property type="entry name" value="Ig-like_dom"/>
</dbReference>
<keyword evidence="1" id="KW-0472">Membrane</keyword>
<dbReference type="PANTHER" id="PTHR37996">
    <property type="entry name" value="B- AND T-LYMPHOCYTE ATTENUATOR"/>
    <property type="match status" value="1"/>
</dbReference>
<feature type="signal peptide" evidence="2">
    <location>
        <begin position="1"/>
        <end position="24"/>
    </location>
</feature>